<keyword evidence="1" id="KW-0732">Signal</keyword>
<evidence type="ECO:0000313" key="2">
    <source>
        <dbReference type="EMBL" id="KAJ5557471.1"/>
    </source>
</evidence>
<gene>
    <name evidence="2" type="ORF">N7494_001386</name>
</gene>
<keyword evidence="3" id="KW-1185">Reference proteome</keyword>
<comment type="caution">
    <text evidence="2">The sequence shown here is derived from an EMBL/GenBank/DDBJ whole genome shotgun (WGS) entry which is preliminary data.</text>
</comment>
<protein>
    <submittedName>
        <fullName evidence="2">Uncharacterized protein</fullName>
    </submittedName>
</protein>
<accession>A0AAD6D7W6</accession>
<dbReference type="AlphaFoldDB" id="A0AAD6D7W6"/>
<proteinExistence type="predicted"/>
<feature type="signal peptide" evidence="1">
    <location>
        <begin position="1"/>
        <end position="19"/>
    </location>
</feature>
<sequence length="62" mass="6531">MQFINIIISLAALGAVANAQFEKRSCVANYDVACTSGGDPCCDGWQCVGATEWNAGVCIPNY</sequence>
<evidence type="ECO:0000313" key="3">
    <source>
        <dbReference type="Proteomes" id="UP001220324"/>
    </source>
</evidence>
<reference evidence="2 3" key="1">
    <citation type="journal article" date="2023" name="IMA Fungus">
        <title>Comparative genomic study of the Penicillium genus elucidates a diverse pangenome and 15 lateral gene transfer events.</title>
        <authorList>
            <person name="Petersen C."/>
            <person name="Sorensen T."/>
            <person name="Nielsen M.R."/>
            <person name="Sondergaard T.E."/>
            <person name="Sorensen J.L."/>
            <person name="Fitzpatrick D.A."/>
            <person name="Frisvad J.C."/>
            <person name="Nielsen K.L."/>
        </authorList>
    </citation>
    <scope>NUCLEOTIDE SEQUENCE [LARGE SCALE GENOMIC DNA]</scope>
    <source>
        <strain evidence="2 3">IBT 35679</strain>
    </source>
</reference>
<organism evidence="2 3">
    <name type="scientific">Penicillium frequentans</name>
    <dbReference type="NCBI Taxonomy" id="3151616"/>
    <lineage>
        <taxon>Eukaryota</taxon>
        <taxon>Fungi</taxon>
        <taxon>Dikarya</taxon>
        <taxon>Ascomycota</taxon>
        <taxon>Pezizomycotina</taxon>
        <taxon>Eurotiomycetes</taxon>
        <taxon>Eurotiomycetidae</taxon>
        <taxon>Eurotiales</taxon>
        <taxon>Aspergillaceae</taxon>
        <taxon>Penicillium</taxon>
    </lineage>
</organism>
<name>A0AAD6D7W6_9EURO</name>
<feature type="chain" id="PRO_5042262381" evidence="1">
    <location>
        <begin position="20"/>
        <end position="62"/>
    </location>
</feature>
<dbReference type="Proteomes" id="UP001220324">
    <property type="component" value="Unassembled WGS sequence"/>
</dbReference>
<dbReference type="EMBL" id="JAQIZZ010000001">
    <property type="protein sequence ID" value="KAJ5557471.1"/>
    <property type="molecule type" value="Genomic_DNA"/>
</dbReference>
<evidence type="ECO:0000256" key="1">
    <source>
        <dbReference type="SAM" id="SignalP"/>
    </source>
</evidence>